<dbReference type="Pfam" id="PF13342">
    <property type="entry name" value="Toprim_Crpt"/>
    <property type="match status" value="2"/>
</dbReference>
<dbReference type="NCBIfam" id="NF006032">
    <property type="entry name" value="PRK08173.1"/>
    <property type="match status" value="1"/>
</dbReference>
<comment type="catalytic activity">
    <reaction evidence="1">
        <text>ATP-independent breakage of single-stranded DNA, followed by passage and rejoining.</text>
        <dbReference type="EC" id="5.6.2.1"/>
    </reaction>
</comment>
<evidence type="ECO:0000259" key="14">
    <source>
        <dbReference type="PROSITE" id="PS50880"/>
    </source>
</evidence>
<feature type="domain" description="DM2" evidence="15">
    <location>
        <begin position="914"/>
        <end position="991"/>
    </location>
</feature>
<evidence type="ECO:0000256" key="13">
    <source>
        <dbReference type="SAM" id="MobiDB-lite"/>
    </source>
</evidence>
<dbReference type="InterPro" id="IPR013824">
    <property type="entry name" value="Topo_IA_cen_sub1"/>
</dbReference>
<evidence type="ECO:0000313" key="17">
    <source>
        <dbReference type="EMBL" id="MVQ32832.1"/>
    </source>
</evidence>
<dbReference type="InterPro" id="IPR019835">
    <property type="entry name" value="SWIB_domain"/>
</dbReference>
<dbReference type="InterPro" id="IPR013826">
    <property type="entry name" value="Topo_IA_cen_sub3"/>
</dbReference>
<dbReference type="PROSITE" id="PS52039">
    <property type="entry name" value="TOPO_IA_2"/>
    <property type="match status" value="1"/>
</dbReference>
<evidence type="ECO:0000256" key="4">
    <source>
        <dbReference type="ARBA" id="ARBA00022723"/>
    </source>
</evidence>
<keyword evidence="6" id="KW-0799">Topoisomerase</keyword>
<dbReference type="SMART" id="SM00151">
    <property type="entry name" value="SWIB"/>
    <property type="match status" value="1"/>
</dbReference>
<dbReference type="RefSeq" id="WP_157400944.1">
    <property type="nucleotide sequence ID" value="NZ_WSEL01000011.1"/>
</dbReference>
<dbReference type="GO" id="GO:0006265">
    <property type="term" value="P:DNA topological change"/>
    <property type="evidence" value="ECO:0007669"/>
    <property type="project" value="InterPro"/>
</dbReference>
<comment type="similarity">
    <text evidence="2">Belongs to the type IA topoisomerase family.</text>
</comment>
<dbReference type="NCBIfam" id="NF011313">
    <property type="entry name" value="PRK14724.1"/>
    <property type="match status" value="1"/>
</dbReference>
<dbReference type="PANTHER" id="PTHR11390">
    <property type="entry name" value="PROKARYOTIC DNA TOPOISOMERASE"/>
    <property type="match status" value="1"/>
</dbReference>
<dbReference type="AlphaFoldDB" id="A0A6N8J230"/>
<dbReference type="CDD" id="cd00186">
    <property type="entry name" value="TOP1Ac"/>
    <property type="match status" value="1"/>
</dbReference>
<dbReference type="GO" id="GO:0006281">
    <property type="term" value="P:DNA repair"/>
    <property type="evidence" value="ECO:0007669"/>
    <property type="project" value="TreeGrafter"/>
</dbReference>
<evidence type="ECO:0000256" key="11">
    <source>
        <dbReference type="ARBA" id="ARBA00032235"/>
    </source>
</evidence>
<dbReference type="InterPro" id="IPR025589">
    <property type="entry name" value="Toprim_C_rpt"/>
</dbReference>
<dbReference type="InterPro" id="IPR036885">
    <property type="entry name" value="SWIB_MDM2_dom_sf"/>
</dbReference>
<dbReference type="GO" id="GO:0046872">
    <property type="term" value="F:metal ion binding"/>
    <property type="evidence" value="ECO:0007669"/>
    <property type="project" value="UniProtKB-KW"/>
</dbReference>
<sequence>MSKTLVIAEKPSVAQDIVRALTPAVGKFDKHDEYFENEKYVVTSAVGHLVEIQAPEQFDVKRGKWSFAHLPVIPPYFDLKPVDKTKTRLNAVVRLAKRKDVTELVNACDAGREGELIFRLIEQYAFGNLDEEPAPARKSAAARKPVRRLWLQSMTPQAIRDGFDQLRTDRQMEGLASAARSRSEADWLVGINGTRAMTAFNSRDGGFFLTTVGRVQTPTLAVVVEREEQIRKFISRDYWEVHATFGAEAGEYPGKWFDTRWKKNPEDAELKADRLWSLKEAQAIADAVRGQSASVTEESKPTTQASPLLFDLTSLQREANGRFGFSAKTTLALAQSLYERHKALTYPRTDSRALPEDYLATVKQTMGMLASSGMKHLAPYAQQALDDGYVKPTKRVFDNAKVSDHFAIIPTLQAPSGLSDAEQRLYDLVVRRFLSVFFPSAEFQVTTRITQAAGHSFRTDGKVLVKPGWLAIWGKEAEQEGDENGKTLLPVKPGELVRADVVEAKGLKTRPPARYSEATLLGAMEGAGKLVEDDELREAMQEKGLGTPATRASIIEGLIGEKYMLRDGRELIPTAKAFQLMTLLRGLGVEELSKPELTGEWEYKLAQMEHGKLSRDAFMREIAEMTERIVKKAKEYDRDTVPGDYATLATPCPNCGGVVKENYRRYTCTGRSGSGSDACGFSFTKIPAGRAFELHEVEQFLRDKRIGPLEGFRSKAGWPFTAEITLKFSEEERNWKLEFDFGDEADPAETGELIDFSGQESLGPCPKCGARVFEWGKNYVCEKSVPTPDQPTPSCDFKSGQIILQQPVEREQMHKLLASGKTDLLDKFVSMRTRRPFKAFLAWDAEAGKVNFEFEPRTSKFPPRKGAPGKTAREPAAKFAPAAKAAKAAAGAKAAPARKAPAAKKAAAPKAPRKTGPGLRPSAELAAVVGAEPVARTEVIKKLWDYIKANGLQDATDKRAINADAKLQAVFGKPQVTMFELAGIVGKHLSSD</sequence>
<dbReference type="SMART" id="SM00493">
    <property type="entry name" value="TOPRIM"/>
    <property type="match status" value="1"/>
</dbReference>
<keyword evidence="18" id="KW-1185">Reference proteome</keyword>
<dbReference type="GO" id="GO:0006310">
    <property type="term" value="P:DNA recombination"/>
    <property type="evidence" value="ECO:0007669"/>
    <property type="project" value="TreeGrafter"/>
</dbReference>
<dbReference type="Gene3D" id="3.40.50.140">
    <property type="match status" value="1"/>
</dbReference>
<dbReference type="InterPro" id="IPR003121">
    <property type="entry name" value="SWIB_MDM2_domain"/>
</dbReference>
<dbReference type="SUPFAM" id="SSF47592">
    <property type="entry name" value="SWIB/MDM2 domain"/>
    <property type="match status" value="1"/>
</dbReference>
<dbReference type="InterPro" id="IPR000380">
    <property type="entry name" value="Topo_IA"/>
</dbReference>
<dbReference type="CDD" id="cd10567">
    <property type="entry name" value="SWIB-MDM2_like"/>
    <property type="match status" value="1"/>
</dbReference>
<dbReference type="EMBL" id="WSEL01000011">
    <property type="protein sequence ID" value="MVQ32832.1"/>
    <property type="molecule type" value="Genomic_DNA"/>
</dbReference>
<keyword evidence="5" id="KW-0460">Magnesium</keyword>
<dbReference type="Pfam" id="PF02201">
    <property type="entry name" value="SWIB"/>
    <property type="match status" value="1"/>
</dbReference>
<evidence type="ECO:0000313" key="18">
    <source>
        <dbReference type="Proteomes" id="UP000469385"/>
    </source>
</evidence>
<evidence type="ECO:0000256" key="12">
    <source>
        <dbReference type="ARBA" id="ARBA00032877"/>
    </source>
</evidence>
<dbReference type="InterPro" id="IPR023406">
    <property type="entry name" value="Topo_IA_AS"/>
</dbReference>
<gene>
    <name evidence="17" type="ORF">GON04_25490</name>
</gene>
<dbReference type="NCBIfam" id="NF005829">
    <property type="entry name" value="PRK07726.1"/>
    <property type="match status" value="1"/>
</dbReference>
<organism evidence="17 18">
    <name type="scientific">Ramlibacter pinisoli</name>
    <dbReference type="NCBI Taxonomy" id="2682844"/>
    <lineage>
        <taxon>Bacteria</taxon>
        <taxon>Pseudomonadati</taxon>
        <taxon>Pseudomonadota</taxon>
        <taxon>Betaproteobacteria</taxon>
        <taxon>Burkholderiales</taxon>
        <taxon>Comamonadaceae</taxon>
        <taxon>Ramlibacter</taxon>
    </lineage>
</organism>
<dbReference type="Gene3D" id="1.10.290.10">
    <property type="entry name" value="Topoisomerase I, domain 4"/>
    <property type="match status" value="1"/>
</dbReference>
<comment type="caution">
    <text evidence="17">The sequence shown here is derived from an EMBL/GenBank/DDBJ whole genome shotgun (WGS) entry which is preliminary data.</text>
</comment>
<dbReference type="NCBIfam" id="TIGR01056">
    <property type="entry name" value="topB"/>
    <property type="match status" value="1"/>
</dbReference>
<keyword evidence="7" id="KW-0238">DNA-binding</keyword>
<evidence type="ECO:0000256" key="1">
    <source>
        <dbReference type="ARBA" id="ARBA00000213"/>
    </source>
</evidence>
<dbReference type="Gene3D" id="1.10.245.10">
    <property type="entry name" value="SWIB/MDM2 domain"/>
    <property type="match status" value="1"/>
</dbReference>
<evidence type="ECO:0000256" key="5">
    <source>
        <dbReference type="ARBA" id="ARBA00022842"/>
    </source>
</evidence>
<name>A0A6N8J230_9BURK</name>
<dbReference type="GO" id="GO:0043597">
    <property type="term" value="C:cytoplasmic replication fork"/>
    <property type="evidence" value="ECO:0007669"/>
    <property type="project" value="TreeGrafter"/>
</dbReference>
<dbReference type="Proteomes" id="UP000469385">
    <property type="component" value="Unassembled WGS sequence"/>
</dbReference>
<feature type="domain" description="Topo IA-type catalytic" evidence="16">
    <location>
        <begin position="172"/>
        <end position="630"/>
    </location>
</feature>
<evidence type="ECO:0000256" key="3">
    <source>
        <dbReference type="ARBA" id="ARBA00012891"/>
    </source>
</evidence>
<dbReference type="PANTHER" id="PTHR11390:SF21">
    <property type="entry name" value="DNA TOPOISOMERASE 3-ALPHA"/>
    <property type="match status" value="1"/>
</dbReference>
<evidence type="ECO:0000259" key="15">
    <source>
        <dbReference type="PROSITE" id="PS51925"/>
    </source>
</evidence>
<protein>
    <recommendedName>
        <fullName evidence="3">DNA topoisomerase</fullName>
        <ecNumber evidence="3">5.6.2.1</ecNumber>
    </recommendedName>
    <alternativeName>
        <fullName evidence="12">Omega-protein</fullName>
    </alternativeName>
    <alternativeName>
        <fullName evidence="11">Relaxing enzyme</fullName>
    </alternativeName>
    <alternativeName>
        <fullName evidence="9">Swivelase</fullName>
    </alternativeName>
    <alternativeName>
        <fullName evidence="10">Untwisting enzyme</fullName>
    </alternativeName>
</protein>
<evidence type="ECO:0000256" key="7">
    <source>
        <dbReference type="ARBA" id="ARBA00023125"/>
    </source>
</evidence>
<dbReference type="InterPro" id="IPR013497">
    <property type="entry name" value="Topo_IA_cen"/>
</dbReference>
<dbReference type="PROSITE" id="PS00396">
    <property type="entry name" value="TOPO_IA_1"/>
    <property type="match status" value="1"/>
</dbReference>
<dbReference type="Gene3D" id="2.70.20.10">
    <property type="entry name" value="Topoisomerase I, domain 3"/>
    <property type="match status" value="1"/>
</dbReference>
<dbReference type="GO" id="GO:0003677">
    <property type="term" value="F:DNA binding"/>
    <property type="evidence" value="ECO:0007669"/>
    <property type="project" value="UniProtKB-KW"/>
</dbReference>
<evidence type="ECO:0000256" key="9">
    <source>
        <dbReference type="ARBA" id="ARBA00030003"/>
    </source>
</evidence>
<dbReference type="SMART" id="SM00437">
    <property type="entry name" value="TOP1Ac"/>
    <property type="match status" value="1"/>
</dbReference>
<dbReference type="InterPro" id="IPR023405">
    <property type="entry name" value="Topo_IA_core_domain"/>
</dbReference>
<dbReference type="PRINTS" id="PR00417">
    <property type="entry name" value="PRTPISMRASEI"/>
</dbReference>
<dbReference type="InterPro" id="IPR034144">
    <property type="entry name" value="TOPRIM_TopoIII"/>
</dbReference>
<dbReference type="GO" id="GO:0003917">
    <property type="term" value="F:DNA topoisomerase type I (single strand cut, ATP-independent) activity"/>
    <property type="evidence" value="ECO:0007669"/>
    <property type="project" value="UniProtKB-EC"/>
</dbReference>
<evidence type="ECO:0000256" key="2">
    <source>
        <dbReference type="ARBA" id="ARBA00009446"/>
    </source>
</evidence>
<keyword evidence="8 17" id="KW-0413">Isomerase</keyword>
<feature type="domain" description="Toprim" evidence="14">
    <location>
        <begin position="3"/>
        <end position="146"/>
    </location>
</feature>
<evidence type="ECO:0000256" key="8">
    <source>
        <dbReference type="ARBA" id="ARBA00023235"/>
    </source>
</evidence>
<dbReference type="SUPFAM" id="SSF56712">
    <property type="entry name" value="Prokaryotic type I DNA topoisomerase"/>
    <property type="match status" value="1"/>
</dbReference>
<reference evidence="17 18" key="1">
    <citation type="submission" date="2019-12" db="EMBL/GenBank/DDBJ databases">
        <authorList>
            <person name="Huq M.A."/>
        </authorList>
    </citation>
    <scope>NUCLEOTIDE SEQUENCE [LARGE SCALE GENOMIC DNA]</scope>
    <source>
        <strain evidence="17 18">MAH-25</strain>
    </source>
</reference>
<dbReference type="InterPro" id="IPR003602">
    <property type="entry name" value="Topo_IA_DNA-bd_dom"/>
</dbReference>
<dbReference type="InterPro" id="IPR005738">
    <property type="entry name" value="TopoIII"/>
</dbReference>
<dbReference type="EC" id="5.6.2.1" evidence="3"/>
<keyword evidence="4" id="KW-0479">Metal-binding</keyword>
<proteinExistence type="inferred from homology"/>
<dbReference type="InterPro" id="IPR003601">
    <property type="entry name" value="Topo_IA_2"/>
</dbReference>
<dbReference type="PROSITE" id="PS51925">
    <property type="entry name" value="SWIB_MDM2"/>
    <property type="match status" value="1"/>
</dbReference>
<dbReference type="CDD" id="cd03362">
    <property type="entry name" value="TOPRIM_TopoIA_TopoIII"/>
    <property type="match status" value="1"/>
</dbReference>
<dbReference type="InterPro" id="IPR006171">
    <property type="entry name" value="TOPRIM_dom"/>
</dbReference>
<feature type="compositionally biased region" description="Low complexity" evidence="13">
    <location>
        <begin position="877"/>
        <end position="910"/>
    </location>
</feature>
<evidence type="ECO:0000256" key="10">
    <source>
        <dbReference type="ARBA" id="ARBA00031985"/>
    </source>
</evidence>
<evidence type="ECO:0000259" key="16">
    <source>
        <dbReference type="PROSITE" id="PS52039"/>
    </source>
</evidence>
<evidence type="ECO:0000256" key="6">
    <source>
        <dbReference type="ARBA" id="ARBA00023029"/>
    </source>
</evidence>
<dbReference type="Gene3D" id="1.10.460.10">
    <property type="entry name" value="Topoisomerase I, domain 2"/>
    <property type="match status" value="1"/>
</dbReference>
<dbReference type="Pfam" id="PF01131">
    <property type="entry name" value="Topoisom_bac"/>
    <property type="match status" value="1"/>
</dbReference>
<dbReference type="SMART" id="SM00436">
    <property type="entry name" value="TOP1Bc"/>
    <property type="match status" value="1"/>
</dbReference>
<dbReference type="InterPro" id="IPR013825">
    <property type="entry name" value="Topo_IA_cen_sub2"/>
</dbReference>
<accession>A0A6N8J230</accession>
<dbReference type="PROSITE" id="PS50880">
    <property type="entry name" value="TOPRIM"/>
    <property type="match status" value="1"/>
</dbReference>
<feature type="region of interest" description="Disordered" evidence="13">
    <location>
        <begin position="856"/>
        <end position="920"/>
    </location>
</feature>
<dbReference type="Pfam" id="PF01751">
    <property type="entry name" value="Toprim"/>
    <property type="match status" value="1"/>
</dbReference>